<protein>
    <submittedName>
        <fullName evidence="2">HNH nuclease</fullName>
    </submittedName>
</protein>
<organism evidence="2">
    <name type="scientific">uncultured Caudovirales phage</name>
    <dbReference type="NCBI Taxonomy" id="2100421"/>
    <lineage>
        <taxon>Viruses</taxon>
        <taxon>Duplodnaviria</taxon>
        <taxon>Heunggongvirae</taxon>
        <taxon>Uroviricota</taxon>
        <taxon>Caudoviricetes</taxon>
        <taxon>Peduoviridae</taxon>
        <taxon>Maltschvirus</taxon>
        <taxon>Maltschvirus maltsch</taxon>
    </lineage>
</organism>
<sequence length="171" mass="19933">MEWTKVFFNGLETNIEVTKCGRVKRVRTDWEKLKTEIGEINLNKRQPHKNGYLAITIKIKQNKGRACQIQQLIAAAFLNYKFEGFKMVVDHIDSNKLNNNLENLKVISHRENMSKERTIKSGLPVGVVFIKRTNKFQARIYIKNKRITLGVFNTIQEASKAYINKKNSYDK</sequence>
<dbReference type="EMBL" id="LR796595">
    <property type="protein sequence ID" value="CAB4153713.1"/>
    <property type="molecule type" value="Genomic_DNA"/>
</dbReference>
<evidence type="ECO:0000259" key="1">
    <source>
        <dbReference type="Pfam" id="PF13392"/>
    </source>
</evidence>
<evidence type="ECO:0000313" key="2">
    <source>
        <dbReference type="EMBL" id="CAB4153713.1"/>
    </source>
</evidence>
<dbReference type="InterPro" id="IPR016177">
    <property type="entry name" value="DNA-bd_dom_sf"/>
</dbReference>
<dbReference type="InterPro" id="IPR003615">
    <property type="entry name" value="HNH_nuc"/>
</dbReference>
<dbReference type="InterPro" id="IPR044925">
    <property type="entry name" value="His-Me_finger_sf"/>
</dbReference>
<dbReference type="SUPFAM" id="SSF54060">
    <property type="entry name" value="His-Me finger endonucleases"/>
    <property type="match status" value="1"/>
</dbReference>
<dbReference type="Pfam" id="PF13392">
    <property type="entry name" value="HNH_3"/>
    <property type="match status" value="1"/>
</dbReference>
<reference evidence="2" key="1">
    <citation type="submission" date="2020-04" db="EMBL/GenBank/DDBJ databases">
        <authorList>
            <person name="Chiriac C."/>
            <person name="Salcher M."/>
            <person name="Ghai R."/>
            <person name="Kavagutti S V."/>
        </authorList>
    </citation>
    <scope>NUCLEOTIDE SEQUENCE</scope>
</reference>
<gene>
    <name evidence="2" type="ORF">UFOVP638_20</name>
</gene>
<proteinExistence type="predicted"/>
<dbReference type="GO" id="GO:0003677">
    <property type="term" value="F:DNA binding"/>
    <property type="evidence" value="ECO:0007669"/>
    <property type="project" value="InterPro"/>
</dbReference>
<dbReference type="Gene3D" id="3.90.75.20">
    <property type="match status" value="1"/>
</dbReference>
<dbReference type="SUPFAM" id="SSF54171">
    <property type="entry name" value="DNA-binding domain"/>
    <property type="match status" value="1"/>
</dbReference>
<feature type="domain" description="HNH nuclease" evidence="1">
    <location>
        <begin position="86"/>
        <end position="113"/>
    </location>
</feature>
<accession>A0A6J5N9B0</accession>
<name>A0A6J5N9B0_9CAUD</name>